<comment type="caution">
    <text evidence="1">The sequence shown here is derived from an EMBL/GenBank/DDBJ whole genome shotgun (WGS) entry which is preliminary data.</text>
</comment>
<dbReference type="Proteomes" id="UP000023775">
    <property type="component" value="Unassembled WGS sequence"/>
</dbReference>
<reference evidence="1 2" key="1">
    <citation type="journal article" date="2013" name="Genome Announc.">
        <title>Draft Genome Sequence of the Aeromonas diversa Type Strain.</title>
        <authorList>
            <person name="Farfan M."/>
            <person name="Spataro N."/>
            <person name="Sanglas A."/>
            <person name="Albarral V."/>
            <person name="Loren J.G."/>
            <person name="Bosch E."/>
            <person name="Fuste M.C."/>
        </authorList>
    </citation>
    <scope>NUCLEOTIDE SEQUENCE [LARGE SCALE GENOMIC DNA]</scope>
    <source>
        <strain evidence="1 2">2478-85</strain>
    </source>
</reference>
<evidence type="ECO:0000313" key="2">
    <source>
        <dbReference type="Proteomes" id="UP000023775"/>
    </source>
</evidence>
<accession>N9TYK1</accession>
<protein>
    <submittedName>
        <fullName evidence="1">Uncharacterized protein</fullName>
    </submittedName>
</protein>
<keyword evidence="2" id="KW-1185">Reference proteome</keyword>
<evidence type="ECO:0000313" key="1">
    <source>
        <dbReference type="EMBL" id="ENY71135.1"/>
    </source>
</evidence>
<organism evidence="1 2">
    <name type="scientific">Aeromonas diversa CDC 2478-85</name>
    <dbReference type="NCBI Taxonomy" id="1268237"/>
    <lineage>
        <taxon>Bacteria</taxon>
        <taxon>Pseudomonadati</taxon>
        <taxon>Pseudomonadota</taxon>
        <taxon>Gammaproteobacteria</taxon>
        <taxon>Aeromonadales</taxon>
        <taxon>Aeromonadaceae</taxon>
        <taxon>Aeromonas</taxon>
    </lineage>
</organism>
<name>N9TYK1_9GAMM</name>
<proteinExistence type="predicted"/>
<gene>
    <name evidence="1" type="ORF">G114_14741</name>
</gene>
<dbReference type="AlphaFoldDB" id="N9TYK1"/>
<sequence>MTLILRITGLRTRGLLSKEKFKKQIKVILLTMSIKNQLVMFLLALFDDLRNGLRTHRNCTFLHWLWRMSHMA</sequence>
<dbReference type="EMBL" id="APVG01000043">
    <property type="protein sequence ID" value="ENY71135.1"/>
    <property type="molecule type" value="Genomic_DNA"/>
</dbReference>